<dbReference type="EMBL" id="MU006231">
    <property type="protein sequence ID" value="KAF2823935.1"/>
    <property type="molecule type" value="Genomic_DNA"/>
</dbReference>
<protein>
    <submittedName>
        <fullName evidence="2">Uncharacterized protein</fullName>
    </submittedName>
</protein>
<feature type="region of interest" description="Disordered" evidence="1">
    <location>
        <begin position="44"/>
        <end position="67"/>
    </location>
</feature>
<evidence type="ECO:0000313" key="3">
    <source>
        <dbReference type="Proteomes" id="UP000799424"/>
    </source>
</evidence>
<name>A0A6A6ZUE2_9PLEO</name>
<evidence type="ECO:0000256" key="1">
    <source>
        <dbReference type="SAM" id="MobiDB-lite"/>
    </source>
</evidence>
<dbReference type="Proteomes" id="UP000799424">
    <property type="component" value="Unassembled WGS sequence"/>
</dbReference>
<organism evidence="2 3">
    <name type="scientific">Ophiobolus disseminans</name>
    <dbReference type="NCBI Taxonomy" id="1469910"/>
    <lineage>
        <taxon>Eukaryota</taxon>
        <taxon>Fungi</taxon>
        <taxon>Dikarya</taxon>
        <taxon>Ascomycota</taxon>
        <taxon>Pezizomycotina</taxon>
        <taxon>Dothideomycetes</taxon>
        <taxon>Pleosporomycetidae</taxon>
        <taxon>Pleosporales</taxon>
        <taxon>Pleosporineae</taxon>
        <taxon>Phaeosphaeriaceae</taxon>
        <taxon>Ophiobolus</taxon>
    </lineage>
</organism>
<feature type="compositionally biased region" description="Basic and acidic residues" evidence="1">
    <location>
        <begin position="44"/>
        <end position="57"/>
    </location>
</feature>
<accession>A0A6A6ZUE2</accession>
<dbReference type="AlphaFoldDB" id="A0A6A6ZUE2"/>
<proteinExistence type="predicted"/>
<feature type="compositionally biased region" description="Low complexity" evidence="1">
    <location>
        <begin position="58"/>
        <end position="67"/>
    </location>
</feature>
<reference evidence="2" key="1">
    <citation type="journal article" date="2020" name="Stud. Mycol.">
        <title>101 Dothideomycetes genomes: a test case for predicting lifestyles and emergence of pathogens.</title>
        <authorList>
            <person name="Haridas S."/>
            <person name="Albert R."/>
            <person name="Binder M."/>
            <person name="Bloem J."/>
            <person name="Labutti K."/>
            <person name="Salamov A."/>
            <person name="Andreopoulos B."/>
            <person name="Baker S."/>
            <person name="Barry K."/>
            <person name="Bills G."/>
            <person name="Bluhm B."/>
            <person name="Cannon C."/>
            <person name="Castanera R."/>
            <person name="Culley D."/>
            <person name="Daum C."/>
            <person name="Ezra D."/>
            <person name="Gonzalez J."/>
            <person name="Henrissat B."/>
            <person name="Kuo A."/>
            <person name="Liang C."/>
            <person name="Lipzen A."/>
            <person name="Lutzoni F."/>
            <person name="Magnuson J."/>
            <person name="Mondo S."/>
            <person name="Nolan M."/>
            <person name="Ohm R."/>
            <person name="Pangilinan J."/>
            <person name="Park H.-J."/>
            <person name="Ramirez L."/>
            <person name="Alfaro M."/>
            <person name="Sun H."/>
            <person name="Tritt A."/>
            <person name="Yoshinaga Y."/>
            <person name="Zwiers L.-H."/>
            <person name="Turgeon B."/>
            <person name="Goodwin S."/>
            <person name="Spatafora J."/>
            <person name="Crous P."/>
            <person name="Grigoriev I."/>
        </authorList>
    </citation>
    <scope>NUCLEOTIDE SEQUENCE</scope>
    <source>
        <strain evidence="2">CBS 113818</strain>
    </source>
</reference>
<sequence>MLRSMISRPLEEQEREEDCHTTCLCQDQLFEEFVCISICPKRDRDGEDTQNQPHERPAAPSSSTPISTRLRHLLVGTAKTPSLPPSRRAVRSAARRSCAYRGPFIPAFPTPHSTVFLLAGPVPDRKTTVLGPDPVPRRVQNRHLCGHPLELDARRQQNHRQLCVPDHPLLQQALDVLGEVVLHLALGEGGVAQVSPEAERELDAVRVAEEGEVGFV</sequence>
<keyword evidence="3" id="KW-1185">Reference proteome</keyword>
<evidence type="ECO:0000313" key="2">
    <source>
        <dbReference type="EMBL" id="KAF2823935.1"/>
    </source>
</evidence>
<gene>
    <name evidence="2" type="ORF">CC86DRAFT_62027</name>
</gene>